<keyword evidence="5 10" id="KW-0256">Endoplasmic reticulum</keyword>
<keyword evidence="7 10" id="KW-0653">Protein transport</keyword>
<keyword evidence="3" id="KW-0812">Transmembrane</keyword>
<protein>
    <recommendedName>
        <fullName evidence="10">Guanine nucleotide-exchange factor SEC12</fullName>
    </recommendedName>
</protein>
<evidence type="ECO:0000256" key="11">
    <source>
        <dbReference type="SAM" id="MobiDB-lite"/>
    </source>
</evidence>
<dbReference type="GO" id="GO:0005789">
    <property type="term" value="C:endoplasmic reticulum membrane"/>
    <property type="evidence" value="ECO:0007669"/>
    <property type="project" value="UniProtKB-SubCell"/>
</dbReference>
<feature type="compositionally biased region" description="Basic and acidic residues" evidence="11">
    <location>
        <begin position="560"/>
        <end position="571"/>
    </location>
</feature>
<dbReference type="InterPro" id="IPR036322">
    <property type="entry name" value="WD40_repeat_dom_sf"/>
</dbReference>
<gene>
    <name evidence="12" type="ORF">NKR19_g10285</name>
</gene>
<dbReference type="InterPro" id="IPR045260">
    <property type="entry name" value="Sec12-like"/>
</dbReference>
<evidence type="ECO:0000313" key="13">
    <source>
        <dbReference type="Proteomes" id="UP001174691"/>
    </source>
</evidence>
<comment type="subcellular location">
    <subcellularLocation>
        <location evidence="10">Endoplasmic reticulum membrane</location>
        <topology evidence="10">Single-pass type II membrane protein</topology>
    </subcellularLocation>
    <subcellularLocation>
        <location evidence="10">Golgi apparatus membrane</location>
        <topology evidence="10">Single-pass type II membrane protein</topology>
    </subcellularLocation>
</comment>
<dbReference type="GO" id="GO:0005085">
    <property type="term" value="F:guanyl-nucleotide exchange factor activity"/>
    <property type="evidence" value="ECO:0007669"/>
    <property type="project" value="InterPro"/>
</dbReference>
<evidence type="ECO:0000256" key="7">
    <source>
        <dbReference type="ARBA" id="ARBA00022927"/>
    </source>
</evidence>
<evidence type="ECO:0000256" key="5">
    <source>
        <dbReference type="ARBA" id="ARBA00022824"/>
    </source>
</evidence>
<dbReference type="InterPro" id="IPR015943">
    <property type="entry name" value="WD40/YVTN_repeat-like_dom_sf"/>
</dbReference>
<keyword evidence="9" id="KW-0472">Membrane</keyword>
<dbReference type="Proteomes" id="UP001174691">
    <property type="component" value="Unassembled WGS sequence"/>
</dbReference>
<evidence type="ECO:0000256" key="3">
    <source>
        <dbReference type="ARBA" id="ARBA00022692"/>
    </source>
</evidence>
<evidence type="ECO:0000256" key="1">
    <source>
        <dbReference type="ARBA" id="ARBA00022448"/>
    </source>
</evidence>
<organism evidence="12 13">
    <name type="scientific">Coniochaeta hoffmannii</name>
    <dbReference type="NCBI Taxonomy" id="91930"/>
    <lineage>
        <taxon>Eukaryota</taxon>
        <taxon>Fungi</taxon>
        <taxon>Dikarya</taxon>
        <taxon>Ascomycota</taxon>
        <taxon>Pezizomycotina</taxon>
        <taxon>Sordariomycetes</taxon>
        <taxon>Sordariomycetidae</taxon>
        <taxon>Coniochaetales</taxon>
        <taxon>Coniochaetaceae</taxon>
        <taxon>Coniochaeta</taxon>
    </lineage>
</organism>
<sequence>MAPELKTAKLTLTYPAYCCDFDPQDANRLIVGGGGGAGRSGVGNKISVLDVSSPDKIEVASELDLSRDEDSVTTLATGLQKNRTTLVYAGINASLDDIQKGKNEHFRVFGIDKPARSRSNSTHKITELSRSSIFGSQDADTYQRLLRVAPSYSGTHQVGAVATGLAKSSEIAIFDVSTTAGVAPKIRGKLELLKEAMDLDIIQVDEGKWQLAYCDDFVLNILDIGKTSSEPTNIFTTPIDVATGRERPSFRCIRYLNPHFLIAASNMHKGSGVVLQGFRLPVSAEQGGKAKLAVSARLPKTVTRATCLAVSNLSPTSSSSAKQGDTQFVIAVAAQDSSITLYTLEHVSHSNIELIIKLHPITTLKGDHPSPISGLAFSYIPPPQPPKTASVSSTPTAPRQNSLKLASVGSMGQTVVVHTIPLRRLSTASKIPGAPPRPPRYVVALKSRGPNPASIIIFSAIIIAVLGALLQGTLEVAGLIQPSIGARHLVPKHWLNPVPTYVSGDFKESDQIGTHSPFLAEFLAEQKLSVGSKGEGEGQKVVLTADDDLDGETGGQGVKVDAHDEERHADARSWDELPLSQKRAWRKRLEKAGQWTEEMGETVLKGVLFGEIGGAIGQMVAG</sequence>
<dbReference type="PANTHER" id="PTHR23284:SF0">
    <property type="entry name" value="PROLACTIN REGULATORY ELEMENT-BINDING PROTEIN"/>
    <property type="match status" value="1"/>
</dbReference>
<dbReference type="GO" id="GO:0000139">
    <property type="term" value="C:Golgi membrane"/>
    <property type="evidence" value="ECO:0007669"/>
    <property type="project" value="UniProtKB-SubCell"/>
</dbReference>
<evidence type="ECO:0000256" key="8">
    <source>
        <dbReference type="ARBA" id="ARBA00022989"/>
    </source>
</evidence>
<keyword evidence="8" id="KW-1133">Transmembrane helix</keyword>
<evidence type="ECO:0000256" key="2">
    <source>
        <dbReference type="ARBA" id="ARBA00022574"/>
    </source>
</evidence>
<proteinExistence type="inferred from homology"/>
<dbReference type="EMBL" id="JANBVN010000320">
    <property type="protein sequence ID" value="KAJ9129609.1"/>
    <property type="molecule type" value="Genomic_DNA"/>
</dbReference>
<comment type="function">
    <text evidence="10">Guanine nucleotide-exchange factor (GEF) required for the formation or budding of transport vesicles from the ER.</text>
</comment>
<evidence type="ECO:0000256" key="9">
    <source>
        <dbReference type="ARBA" id="ARBA00023136"/>
    </source>
</evidence>
<name>A0AA38RE03_9PEZI</name>
<reference evidence="12" key="1">
    <citation type="submission" date="2022-07" db="EMBL/GenBank/DDBJ databases">
        <title>Fungi with potential for degradation of polypropylene.</title>
        <authorList>
            <person name="Gostincar C."/>
        </authorList>
    </citation>
    <scope>NUCLEOTIDE SEQUENCE</scope>
    <source>
        <strain evidence="12">EXF-13287</strain>
    </source>
</reference>
<dbReference type="GO" id="GO:0006888">
    <property type="term" value="P:endoplasmic reticulum to Golgi vesicle-mediated transport"/>
    <property type="evidence" value="ECO:0007669"/>
    <property type="project" value="UniProtKB-UniRule"/>
</dbReference>
<keyword evidence="6" id="KW-0931">ER-Golgi transport</keyword>
<dbReference type="GO" id="GO:0015031">
    <property type="term" value="P:protein transport"/>
    <property type="evidence" value="ECO:0007669"/>
    <property type="project" value="UniProtKB-KW"/>
</dbReference>
<dbReference type="GO" id="GO:0003400">
    <property type="term" value="P:regulation of COPII vesicle coating"/>
    <property type="evidence" value="ECO:0007669"/>
    <property type="project" value="UniProtKB-UniRule"/>
</dbReference>
<evidence type="ECO:0000313" key="12">
    <source>
        <dbReference type="EMBL" id="KAJ9129609.1"/>
    </source>
</evidence>
<evidence type="ECO:0000256" key="4">
    <source>
        <dbReference type="ARBA" id="ARBA00022737"/>
    </source>
</evidence>
<comment type="similarity">
    <text evidence="10">Belongs to the WD repeat SEC12 family.</text>
</comment>
<accession>A0AA38RE03</accession>
<dbReference type="PANTHER" id="PTHR23284">
    <property type="entry name" value="PROLACTIN REGULATORY ELEMENT BINDING PROTEIN"/>
    <property type="match status" value="1"/>
</dbReference>
<dbReference type="SUPFAM" id="SSF50978">
    <property type="entry name" value="WD40 repeat-like"/>
    <property type="match status" value="1"/>
</dbReference>
<feature type="region of interest" description="Disordered" evidence="11">
    <location>
        <begin position="547"/>
        <end position="571"/>
    </location>
</feature>
<keyword evidence="4 10" id="KW-0677">Repeat</keyword>
<evidence type="ECO:0000256" key="10">
    <source>
        <dbReference type="RuleBase" id="RU369019"/>
    </source>
</evidence>
<keyword evidence="2 10" id="KW-0853">WD repeat</keyword>
<dbReference type="AlphaFoldDB" id="A0AA38RE03"/>
<keyword evidence="1 10" id="KW-0813">Transport</keyword>
<comment type="caution">
    <text evidence="12">The sequence shown here is derived from an EMBL/GenBank/DDBJ whole genome shotgun (WGS) entry which is preliminary data.</text>
</comment>
<dbReference type="Gene3D" id="2.130.10.10">
    <property type="entry name" value="YVTN repeat-like/Quinoprotein amine dehydrogenase"/>
    <property type="match status" value="1"/>
</dbReference>
<evidence type="ECO:0000256" key="6">
    <source>
        <dbReference type="ARBA" id="ARBA00022892"/>
    </source>
</evidence>
<keyword evidence="13" id="KW-1185">Reference proteome</keyword>